<dbReference type="GO" id="GO:0010181">
    <property type="term" value="F:FMN binding"/>
    <property type="evidence" value="ECO:0007669"/>
    <property type="project" value="InterPro"/>
</dbReference>
<dbReference type="GO" id="GO:0004517">
    <property type="term" value="F:nitric-oxide synthase activity"/>
    <property type="evidence" value="ECO:0007669"/>
    <property type="project" value="UniProtKB-EC"/>
</dbReference>
<dbReference type="PATRIC" id="fig|1838285.3.peg.955"/>
<keyword evidence="3" id="KW-1185">Reference proteome</keyword>
<keyword evidence="2" id="KW-0560">Oxidoreductase</keyword>
<dbReference type="InterPro" id="IPR008254">
    <property type="entry name" value="Flavodoxin/NO_synth"/>
</dbReference>
<dbReference type="InterPro" id="IPR029039">
    <property type="entry name" value="Flavoprotein-like_sf"/>
</dbReference>
<gene>
    <name evidence="2" type="ORF">SCAL_000943</name>
</gene>
<organism evidence="2 3">
    <name type="scientific">Candidatus Syntropharchaeum caldarium</name>
    <dbReference type="NCBI Taxonomy" id="1838285"/>
    <lineage>
        <taxon>Archaea</taxon>
        <taxon>Methanobacteriati</taxon>
        <taxon>Methanobacteriota</taxon>
        <taxon>Stenosarchaea group</taxon>
        <taxon>Methanomicrobia</taxon>
        <taxon>Methanosarcinales</taxon>
        <taxon>ANME-2 cluster</taxon>
        <taxon>Candidatus Syntropharchaeum</taxon>
    </lineage>
</organism>
<sequence>MKALVIYDSVFGNTEQIAQVIGNAMGSQAEVNILRVGNVKPEHLTGLDVLIVGSPTRGFKPTKAITNFLKRIPKNGLKGVKVAAFDTRFTMSAIEESRVLPFFVRLFGYAAKPISDRLKKKGGELIIPPEGFFVEGVEGPLKEGELERAADWAKQIIATQ</sequence>
<evidence type="ECO:0000313" key="3">
    <source>
        <dbReference type="Proteomes" id="UP000186940"/>
    </source>
</evidence>
<dbReference type="Proteomes" id="UP000186940">
    <property type="component" value="Unassembled WGS sequence"/>
</dbReference>
<feature type="domain" description="Flavodoxin-like" evidence="1">
    <location>
        <begin position="3"/>
        <end position="157"/>
    </location>
</feature>
<evidence type="ECO:0000313" key="2">
    <source>
        <dbReference type="EMBL" id="OFV68303.1"/>
    </source>
</evidence>
<dbReference type="AlphaFoldDB" id="A0A1F2PAN1"/>
<protein>
    <submittedName>
        <fullName evidence="2">Flavodoxin/nitric oxide synthase</fullName>
        <ecNumber evidence="2">1.14.13.39</ecNumber>
    </submittedName>
</protein>
<dbReference type="Gene3D" id="3.40.50.360">
    <property type="match status" value="1"/>
</dbReference>
<dbReference type="EMBL" id="LYOS01000002">
    <property type="protein sequence ID" value="OFV68303.1"/>
    <property type="molecule type" value="Genomic_DNA"/>
</dbReference>
<dbReference type="SUPFAM" id="SSF52218">
    <property type="entry name" value="Flavoproteins"/>
    <property type="match status" value="1"/>
</dbReference>
<name>A0A1F2PAN1_9EURY</name>
<accession>A0A1F2PAN1</accession>
<evidence type="ECO:0000259" key="1">
    <source>
        <dbReference type="PROSITE" id="PS50902"/>
    </source>
</evidence>
<dbReference type="Pfam" id="PF12724">
    <property type="entry name" value="Flavodoxin_5"/>
    <property type="match status" value="1"/>
</dbReference>
<dbReference type="PROSITE" id="PS50902">
    <property type="entry name" value="FLAVODOXIN_LIKE"/>
    <property type="match status" value="1"/>
</dbReference>
<reference evidence="2" key="1">
    <citation type="submission" date="2016-05" db="EMBL/GenBank/DDBJ databases">
        <title>Microbial consortia oxidize butane by reversing methanogenesis.</title>
        <authorList>
            <person name="Laso-Perez R."/>
            <person name="Richter M."/>
            <person name="Wegener G."/>
            <person name="Musat F."/>
        </authorList>
    </citation>
    <scope>NUCLEOTIDE SEQUENCE [LARGE SCALE GENOMIC DNA]</scope>
    <source>
        <strain evidence="2">BOX2</strain>
    </source>
</reference>
<comment type="caution">
    <text evidence="2">The sequence shown here is derived from an EMBL/GenBank/DDBJ whole genome shotgun (WGS) entry which is preliminary data.</text>
</comment>
<dbReference type="STRING" id="1838285.SCAL_000943"/>
<dbReference type="EC" id="1.14.13.39" evidence="2"/>
<proteinExistence type="predicted"/>
<dbReference type="InterPro" id="IPR026816">
    <property type="entry name" value="Flavodoxin_dom"/>
</dbReference>